<gene>
    <name evidence="8" type="ORF">RRG08_043310</name>
</gene>
<dbReference type="AlphaFoldDB" id="A0AAE0XXH9"/>
<keyword evidence="4 5" id="KW-0539">Nucleus</keyword>
<evidence type="ECO:0000259" key="7">
    <source>
        <dbReference type="PROSITE" id="PS50061"/>
    </source>
</evidence>
<organism evidence="8 9">
    <name type="scientific">Elysia crispata</name>
    <name type="common">lettuce slug</name>
    <dbReference type="NCBI Taxonomy" id="231223"/>
    <lineage>
        <taxon>Eukaryota</taxon>
        <taxon>Metazoa</taxon>
        <taxon>Spiralia</taxon>
        <taxon>Lophotrochozoa</taxon>
        <taxon>Mollusca</taxon>
        <taxon>Gastropoda</taxon>
        <taxon>Heterobranchia</taxon>
        <taxon>Euthyneura</taxon>
        <taxon>Panpulmonata</taxon>
        <taxon>Sacoglossa</taxon>
        <taxon>Placobranchoidea</taxon>
        <taxon>Plakobranchidae</taxon>
        <taxon>Elysia</taxon>
    </lineage>
</organism>
<dbReference type="PROSITE" id="PS00346">
    <property type="entry name" value="ETS_DOMAIN_2"/>
    <property type="match status" value="1"/>
</dbReference>
<dbReference type="PANTHER" id="PTHR11849">
    <property type="entry name" value="ETS"/>
    <property type="match status" value="1"/>
</dbReference>
<feature type="region of interest" description="Disordered" evidence="6">
    <location>
        <begin position="261"/>
        <end position="326"/>
    </location>
</feature>
<evidence type="ECO:0000256" key="6">
    <source>
        <dbReference type="SAM" id="MobiDB-lite"/>
    </source>
</evidence>
<dbReference type="InterPro" id="IPR036388">
    <property type="entry name" value="WH-like_DNA-bd_sf"/>
</dbReference>
<evidence type="ECO:0000313" key="9">
    <source>
        <dbReference type="Proteomes" id="UP001283361"/>
    </source>
</evidence>
<dbReference type="PROSITE" id="PS00345">
    <property type="entry name" value="ETS_DOMAIN_1"/>
    <property type="match status" value="1"/>
</dbReference>
<comment type="similarity">
    <text evidence="2 5">Belongs to the ETS family.</text>
</comment>
<dbReference type="InterPro" id="IPR046328">
    <property type="entry name" value="ETS_fam"/>
</dbReference>
<dbReference type="Pfam" id="PF00178">
    <property type="entry name" value="Ets"/>
    <property type="match status" value="1"/>
</dbReference>
<evidence type="ECO:0000256" key="3">
    <source>
        <dbReference type="ARBA" id="ARBA00023125"/>
    </source>
</evidence>
<proteinExistence type="inferred from homology"/>
<name>A0AAE0XXH9_9GAST</name>
<dbReference type="GO" id="GO:0043565">
    <property type="term" value="F:sequence-specific DNA binding"/>
    <property type="evidence" value="ECO:0007669"/>
    <property type="project" value="InterPro"/>
</dbReference>
<reference evidence="8" key="1">
    <citation type="journal article" date="2023" name="G3 (Bethesda)">
        <title>A reference genome for the long-term kleptoplast-retaining sea slug Elysia crispata morphotype clarki.</title>
        <authorList>
            <person name="Eastman K.E."/>
            <person name="Pendleton A.L."/>
            <person name="Shaikh M.A."/>
            <person name="Suttiyut T."/>
            <person name="Ogas R."/>
            <person name="Tomko P."/>
            <person name="Gavelis G."/>
            <person name="Widhalm J.R."/>
            <person name="Wisecaver J.H."/>
        </authorList>
    </citation>
    <scope>NUCLEOTIDE SEQUENCE</scope>
    <source>
        <strain evidence="8">ECLA1</strain>
    </source>
</reference>
<keyword evidence="3 5" id="KW-0238">DNA-binding</keyword>
<dbReference type="InterPro" id="IPR000418">
    <property type="entry name" value="Ets_dom"/>
</dbReference>
<dbReference type="Proteomes" id="UP001283361">
    <property type="component" value="Unassembled WGS sequence"/>
</dbReference>
<dbReference type="Gene3D" id="1.10.10.10">
    <property type="entry name" value="Winged helix-like DNA-binding domain superfamily/Winged helix DNA-binding domain"/>
    <property type="match status" value="1"/>
</dbReference>
<dbReference type="SMART" id="SM00413">
    <property type="entry name" value="ETS"/>
    <property type="match status" value="1"/>
</dbReference>
<feature type="domain" description="ETS" evidence="7">
    <location>
        <begin position="96"/>
        <end position="176"/>
    </location>
</feature>
<comment type="subcellular location">
    <subcellularLocation>
        <location evidence="1 5">Nucleus</location>
    </subcellularLocation>
</comment>
<dbReference type="GO" id="GO:0030154">
    <property type="term" value="P:cell differentiation"/>
    <property type="evidence" value="ECO:0007669"/>
    <property type="project" value="TreeGrafter"/>
</dbReference>
<dbReference type="GO" id="GO:0000981">
    <property type="term" value="F:DNA-binding transcription factor activity, RNA polymerase II-specific"/>
    <property type="evidence" value="ECO:0007669"/>
    <property type="project" value="TreeGrafter"/>
</dbReference>
<evidence type="ECO:0000256" key="5">
    <source>
        <dbReference type="RuleBase" id="RU004019"/>
    </source>
</evidence>
<comment type="caution">
    <text evidence="8">The sequence shown here is derived from an EMBL/GenBank/DDBJ whole genome shotgun (WGS) entry which is preliminary data.</text>
</comment>
<evidence type="ECO:0000256" key="4">
    <source>
        <dbReference type="ARBA" id="ARBA00023242"/>
    </source>
</evidence>
<evidence type="ECO:0000256" key="1">
    <source>
        <dbReference type="ARBA" id="ARBA00004123"/>
    </source>
</evidence>
<dbReference type="FunFam" id="1.10.10.10:FF:000039">
    <property type="entry name" value="Friend leukemia integration 1 transcription factor"/>
    <property type="match status" value="1"/>
</dbReference>
<evidence type="ECO:0000313" key="8">
    <source>
        <dbReference type="EMBL" id="KAK3724314.1"/>
    </source>
</evidence>
<feature type="compositionally biased region" description="Polar residues" evidence="6">
    <location>
        <begin position="289"/>
        <end position="314"/>
    </location>
</feature>
<dbReference type="PANTHER" id="PTHR11849:SF304">
    <property type="entry name" value="DNA-BINDING PROTEIN D-ETS-3"/>
    <property type="match status" value="1"/>
</dbReference>
<protein>
    <recommendedName>
        <fullName evidence="7">ETS domain-containing protein</fullName>
    </recommendedName>
</protein>
<sequence length="384" mass="42924">MYLDVHSRGWHEGTPLTHDGSVAPPLSHPHWKSPSVDMSMSSVCARMQGYAEDCPYPFPTHLSSSLGEDRQVRITDPYKLFSQLTNRLTSSGSGQIQLWQFLLELLSDARNGPCITWEGTQGEFKLVDPDEVARRWGERKSKPNMNYDKLSRALRYYYDKNIMTKVHGKRYAYKFDFAGLAQALQPSVPPSEAYAHHYVSSEWLLQHGYQHAPPTVNLTANHYHQPVTQVHQSLFGAAPTHPAHPNSSSFYHHHYHHHRWSPASGHSGVGSHFTPHYHSPTAAHHHHQNSQQFPLLASASPTGASSAVTPTSGQLPPHPGSVVATSSNQPISAYHQHQHPQHKYTHHAGYSLDHQTSHFRQSQGASITIPAANSSLNTYMGTCY</sequence>
<dbReference type="GO" id="GO:0005634">
    <property type="term" value="C:nucleus"/>
    <property type="evidence" value="ECO:0007669"/>
    <property type="project" value="UniProtKB-SubCell"/>
</dbReference>
<dbReference type="PRINTS" id="PR00454">
    <property type="entry name" value="ETSDOMAIN"/>
</dbReference>
<dbReference type="SUPFAM" id="SSF46785">
    <property type="entry name" value="Winged helix' DNA-binding domain"/>
    <property type="match status" value="1"/>
</dbReference>
<keyword evidence="9" id="KW-1185">Reference proteome</keyword>
<dbReference type="PROSITE" id="PS50061">
    <property type="entry name" value="ETS_DOMAIN_3"/>
    <property type="match status" value="1"/>
</dbReference>
<dbReference type="EMBL" id="JAWDGP010007346">
    <property type="protein sequence ID" value="KAK3724314.1"/>
    <property type="molecule type" value="Genomic_DNA"/>
</dbReference>
<accession>A0AAE0XXH9</accession>
<dbReference type="InterPro" id="IPR036390">
    <property type="entry name" value="WH_DNA-bd_sf"/>
</dbReference>
<evidence type="ECO:0000256" key="2">
    <source>
        <dbReference type="ARBA" id="ARBA00005562"/>
    </source>
</evidence>